<dbReference type="Proteomes" id="UP000199481">
    <property type="component" value="Unassembled WGS sequence"/>
</dbReference>
<gene>
    <name evidence="2" type="ORF">SAMN04487752_2048</name>
</gene>
<dbReference type="Gene3D" id="1.10.10.2840">
    <property type="entry name" value="PucR C-terminal helix-turn-helix domain"/>
    <property type="match status" value="1"/>
</dbReference>
<protein>
    <submittedName>
        <fullName evidence="2">PucR C-terminal helix-turn-helix domain-containing protein</fullName>
    </submittedName>
</protein>
<feature type="domain" description="PucR C-terminal helix-turn-helix" evidence="1">
    <location>
        <begin position="239"/>
        <end position="284"/>
    </location>
</feature>
<name>A0A1H1AE67_9LACT</name>
<proteinExistence type="predicted"/>
<dbReference type="EMBL" id="FNJW01000008">
    <property type="protein sequence ID" value="SDQ38003.1"/>
    <property type="molecule type" value="Genomic_DNA"/>
</dbReference>
<dbReference type="Pfam" id="PF13556">
    <property type="entry name" value="HTH_30"/>
    <property type="match status" value="1"/>
</dbReference>
<dbReference type="OrthoDB" id="9792148at2"/>
<evidence type="ECO:0000313" key="2">
    <source>
        <dbReference type="EMBL" id="SDQ38003.1"/>
    </source>
</evidence>
<dbReference type="InterPro" id="IPR042070">
    <property type="entry name" value="PucR_C-HTH_sf"/>
</dbReference>
<organism evidence="2 3">
    <name type="scientific">Carnobacterium viridans</name>
    <dbReference type="NCBI Taxonomy" id="174587"/>
    <lineage>
        <taxon>Bacteria</taxon>
        <taxon>Bacillati</taxon>
        <taxon>Bacillota</taxon>
        <taxon>Bacilli</taxon>
        <taxon>Lactobacillales</taxon>
        <taxon>Carnobacteriaceae</taxon>
        <taxon>Carnobacterium</taxon>
    </lineage>
</organism>
<dbReference type="RefSeq" id="WP_089977676.1">
    <property type="nucleotide sequence ID" value="NZ_CP084916.1"/>
</dbReference>
<dbReference type="SUPFAM" id="SSF46689">
    <property type="entry name" value="Homeodomain-like"/>
    <property type="match status" value="1"/>
</dbReference>
<evidence type="ECO:0000259" key="1">
    <source>
        <dbReference type="Pfam" id="PF13556"/>
    </source>
</evidence>
<accession>A0A1H1AE67</accession>
<dbReference type="InterPro" id="IPR051448">
    <property type="entry name" value="CdaR-like_regulators"/>
</dbReference>
<dbReference type="AlphaFoldDB" id="A0A1H1AE67"/>
<evidence type="ECO:0000313" key="3">
    <source>
        <dbReference type="Proteomes" id="UP000199481"/>
    </source>
</evidence>
<dbReference type="InterPro" id="IPR009057">
    <property type="entry name" value="Homeodomain-like_sf"/>
</dbReference>
<dbReference type="PANTHER" id="PTHR33744:SF15">
    <property type="entry name" value="CARBOHYDRATE DIACID REGULATOR"/>
    <property type="match status" value="1"/>
</dbReference>
<keyword evidence="3" id="KW-1185">Reference proteome</keyword>
<sequence length="287" mass="33856">MNFNQFKSIYPSAFLTDDTKNDPNYLTFPYDNQWIHFDKKQLTSSEIKLLYLVFNKTVSNENTGNPQSKWSDFLLDDQLHLPVETGVYRIIQFDINKKDTRFDKKLWLSSFKSFFKDVQEAFFINDHYGLLIHRYSDYSITQDETIGILQTLDDDFSTKTSGYIGQHWPISIDFKRFFKEEQAIFFNQLKGNKQIFSLPDVALSYYASDALSKSSIIQHLKKDLISHPETKELITAIWLNQGNISLAAKYLFIHRNTLQYRLDRFYEESGFSLKNRNDLLLCYLLTI</sequence>
<reference evidence="3" key="1">
    <citation type="submission" date="2016-10" db="EMBL/GenBank/DDBJ databases">
        <authorList>
            <person name="Varghese N."/>
            <person name="Submissions S."/>
        </authorList>
    </citation>
    <scope>NUCLEOTIDE SEQUENCE [LARGE SCALE GENOMIC DNA]</scope>
    <source>
        <strain evidence="3">MPL-11</strain>
    </source>
</reference>
<dbReference type="PANTHER" id="PTHR33744">
    <property type="entry name" value="CARBOHYDRATE DIACID REGULATOR"/>
    <property type="match status" value="1"/>
</dbReference>
<dbReference type="InterPro" id="IPR025736">
    <property type="entry name" value="PucR_C-HTH_dom"/>
</dbReference>